<feature type="transmembrane region" description="Helical" evidence="1">
    <location>
        <begin position="52"/>
        <end position="78"/>
    </location>
</feature>
<evidence type="ECO:0000256" key="1">
    <source>
        <dbReference type="SAM" id="Phobius"/>
    </source>
</evidence>
<name>A0A0F9IWP8_9ZZZZ</name>
<reference evidence="2" key="1">
    <citation type="journal article" date="2015" name="Nature">
        <title>Complex archaea that bridge the gap between prokaryotes and eukaryotes.</title>
        <authorList>
            <person name="Spang A."/>
            <person name="Saw J.H."/>
            <person name="Jorgensen S.L."/>
            <person name="Zaremba-Niedzwiedzka K."/>
            <person name="Martijn J."/>
            <person name="Lind A.E."/>
            <person name="van Eijk R."/>
            <person name="Schleper C."/>
            <person name="Guy L."/>
            <person name="Ettema T.J."/>
        </authorList>
    </citation>
    <scope>NUCLEOTIDE SEQUENCE</scope>
</reference>
<protein>
    <submittedName>
        <fullName evidence="2">Uncharacterized protein</fullName>
    </submittedName>
</protein>
<organism evidence="2">
    <name type="scientific">marine sediment metagenome</name>
    <dbReference type="NCBI Taxonomy" id="412755"/>
    <lineage>
        <taxon>unclassified sequences</taxon>
        <taxon>metagenomes</taxon>
        <taxon>ecological metagenomes</taxon>
    </lineage>
</organism>
<keyword evidence="1" id="KW-1133">Transmembrane helix</keyword>
<keyword evidence="1" id="KW-0472">Membrane</keyword>
<comment type="caution">
    <text evidence="2">The sequence shown here is derived from an EMBL/GenBank/DDBJ whole genome shotgun (WGS) entry which is preliminary data.</text>
</comment>
<feature type="transmembrane region" description="Helical" evidence="1">
    <location>
        <begin position="6"/>
        <end position="24"/>
    </location>
</feature>
<dbReference type="AlphaFoldDB" id="A0A0F9IWP8"/>
<sequence>MQALLISYGATVLIAFPPFWFLFLRFTRDSIKAGESKDIPPAMWEEAAMRRLMYALTGVLAFIAASAWLNMLMLVLLLKLALFALHRLDDHDQLESKMGPSR</sequence>
<accession>A0A0F9IWP8</accession>
<gene>
    <name evidence="2" type="ORF">LCGC14_1528020</name>
</gene>
<keyword evidence="1" id="KW-0812">Transmembrane</keyword>
<dbReference type="EMBL" id="LAZR01011416">
    <property type="protein sequence ID" value="KKM61804.1"/>
    <property type="molecule type" value="Genomic_DNA"/>
</dbReference>
<proteinExistence type="predicted"/>
<evidence type="ECO:0000313" key="2">
    <source>
        <dbReference type="EMBL" id="KKM61804.1"/>
    </source>
</evidence>